<dbReference type="Proteomes" id="UP001151081">
    <property type="component" value="Unassembled WGS sequence"/>
</dbReference>
<accession>A0A9X4AT15</accession>
<proteinExistence type="predicted"/>
<organism evidence="3 4">
    <name type="scientific">Polyangium jinanense</name>
    <dbReference type="NCBI Taxonomy" id="2829994"/>
    <lineage>
        <taxon>Bacteria</taxon>
        <taxon>Pseudomonadati</taxon>
        <taxon>Myxococcota</taxon>
        <taxon>Polyangia</taxon>
        <taxon>Polyangiales</taxon>
        <taxon>Polyangiaceae</taxon>
        <taxon>Polyangium</taxon>
    </lineage>
</organism>
<comment type="caution">
    <text evidence="3">The sequence shown here is derived from an EMBL/GenBank/DDBJ whole genome shotgun (WGS) entry which is preliminary data.</text>
</comment>
<feature type="signal peptide" evidence="2">
    <location>
        <begin position="1"/>
        <end position="21"/>
    </location>
</feature>
<evidence type="ECO:0000256" key="1">
    <source>
        <dbReference type="SAM" id="MobiDB-lite"/>
    </source>
</evidence>
<reference evidence="3 4" key="1">
    <citation type="submission" date="2021-04" db="EMBL/GenBank/DDBJ databases">
        <title>Genome analysis of Polyangium sp.</title>
        <authorList>
            <person name="Li Y."/>
            <person name="Wang J."/>
        </authorList>
    </citation>
    <scope>NUCLEOTIDE SEQUENCE [LARGE SCALE GENOMIC DNA]</scope>
    <source>
        <strain evidence="3 4">SDU14</strain>
    </source>
</reference>
<keyword evidence="4" id="KW-1185">Reference proteome</keyword>
<sequence>MRLSMILPVALLGLFAVGCGGSDTPDPNDPSQQNQYAQGQQPGAYNPNQYQQPAPAVTTPAPAATTPAPTGTTGASAGAPATPIAPAAAQVATLALQGLAASEAPGMQADGQPFAAQFQEGQVLEQAINIEAGKCYSVIASGVGIQQLDVQLVLHAAPLPPQVLAQSNGQGATAILGGKANGCFKNPLPIGGPGKVIVKATRGAGLAAAQIYKK</sequence>
<protein>
    <recommendedName>
        <fullName evidence="5">Lipoprotein</fullName>
    </recommendedName>
</protein>
<evidence type="ECO:0000313" key="3">
    <source>
        <dbReference type="EMBL" id="MDC3983719.1"/>
    </source>
</evidence>
<dbReference type="AlphaFoldDB" id="A0A9X4AT15"/>
<gene>
    <name evidence="3" type="ORF">KEG57_24635</name>
</gene>
<keyword evidence="2" id="KW-0732">Signal</keyword>
<dbReference type="RefSeq" id="WP_272423300.1">
    <property type="nucleotide sequence ID" value="NZ_JAGTJJ010000015.1"/>
</dbReference>
<name>A0A9X4AT15_9BACT</name>
<dbReference type="PROSITE" id="PS51257">
    <property type="entry name" value="PROKAR_LIPOPROTEIN"/>
    <property type="match status" value="1"/>
</dbReference>
<evidence type="ECO:0000256" key="2">
    <source>
        <dbReference type="SAM" id="SignalP"/>
    </source>
</evidence>
<evidence type="ECO:0000313" key="4">
    <source>
        <dbReference type="Proteomes" id="UP001151081"/>
    </source>
</evidence>
<feature type="compositionally biased region" description="Low complexity" evidence="1">
    <location>
        <begin position="30"/>
        <end position="81"/>
    </location>
</feature>
<feature type="chain" id="PRO_5040759286" description="Lipoprotein" evidence="2">
    <location>
        <begin position="22"/>
        <end position="214"/>
    </location>
</feature>
<dbReference type="EMBL" id="JAGTJJ010000015">
    <property type="protein sequence ID" value="MDC3983719.1"/>
    <property type="molecule type" value="Genomic_DNA"/>
</dbReference>
<feature type="region of interest" description="Disordered" evidence="1">
    <location>
        <begin position="22"/>
        <end position="81"/>
    </location>
</feature>
<evidence type="ECO:0008006" key="5">
    <source>
        <dbReference type="Google" id="ProtNLM"/>
    </source>
</evidence>